<dbReference type="RefSeq" id="WP_265048451.1">
    <property type="nucleotide sequence ID" value="NZ_CP100390.1"/>
</dbReference>
<gene>
    <name evidence="1" type="ORF">NKI27_04250</name>
</gene>
<name>A0ABY6N4K4_9ALTE</name>
<evidence type="ECO:0000313" key="1">
    <source>
        <dbReference type="EMBL" id="UZE96970.1"/>
    </source>
</evidence>
<keyword evidence="2" id="KW-1185">Reference proteome</keyword>
<sequence length="342" mass="38191">MKKPTTTLIQDNGSPIFGEIHLPVSEVNYLKYDLRTPMDKPIEGVRKRMAFNQFQFIGVMSEDIIAGIAIVDLKLVSNVFVYVYDLKTGVLVEKSLLQPLSIGTIIETRPDTGKSVFKQLGSKVEITTNESGSERYIAVSLGRNISINATMFQPQEYAPLRVCSKAGYNGWVYTQKTAGLAVKGVIRCSGKEYILSPETSSASSDWSCGFMRRETAWNWASFSGMLADGRRVGLNLAAGVNETGVTENCLWVDGTLTKLNMAIFEFDRYQPENSWQVRTTDGLLALTFQPMGKREEKINALVIASNFKQVFGYFSGWMIDSSGEKIALERIPGFMEDHYAKW</sequence>
<protein>
    <submittedName>
        <fullName evidence="1">DUF2804 domain-containing protein</fullName>
    </submittedName>
</protein>
<dbReference type="InterPro" id="IPR021243">
    <property type="entry name" value="DUF2804"/>
</dbReference>
<dbReference type="Proteomes" id="UP001163739">
    <property type="component" value="Chromosome"/>
</dbReference>
<proteinExistence type="predicted"/>
<dbReference type="EMBL" id="CP100390">
    <property type="protein sequence ID" value="UZE96970.1"/>
    <property type="molecule type" value="Genomic_DNA"/>
</dbReference>
<organism evidence="1 2">
    <name type="scientific">Alkalimarinus alittae</name>
    <dbReference type="NCBI Taxonomy" id="2961619"/>
    <lineage>
        <taxon>Bacteria</taxon>
        <taxon>Pseudomonadati</taxon>
        <taxon>Pseudomonadota</taxon>
        <taxon>Gammaproteobacteria</taxon>
        <taxon>Alteromonadales</taxon>
        <taxon>Alteromonadaceae</taxon>
        <taxon>Alkalimarinus</taxon>
    </lineage>
</organism>
<dbReference type="PANTHER" id="PTHR35868:SF4">
    <property type="entry name" value="DUF2804 DOMAIN-CONTAINING PROTEIN"/>
    <property type="match status" value="1"/>
</dbReference>
<reference evidence="1" key="1">
    <citation type="submission" date="2022-06" db="EMBL/GenBank/DDBJ databases">
        <title>Alkalimarinus sp. nov., isolated from gut of a Alitta virens.</title>
        <authorList>
            <person name="Yang A.I."/>
            <person name="Shin N.-R."/>
        </authorList>
    </citation>
    <scope>NUCLEOTIDE SEQUENCE</scope>
    <source>
        <strain evidence="1">A2M4</strain>
    </source>
</reference>
<evidence type="ECO:0000313" key="2">
    <source>
        <dbReference type="Proteomes" id="UP001163739"/>
    </source>
</evidence>
<dbReference type="Pfam" id="PF10974">
    <property type="entry name" value="DUF2804"/>
    <property type="match status" value="1"/>
</dbReference>
<dbReference type="PANTHER" id="PTHR35868">
    <property type="entry name" value="DUF2804 DOMAIN-CONTAINING PROTEIN-RELATED"/>
    <property type="match status" value="1"/>
</dbReference>
<accession>A0ABY6N4K4</accession>